<dbReference type="Gene3D" id="3.40.50.720">
    <property type="entry name" value="NAD(P)-binding Rossmann-like Domain"/>
    <property type="match status" value="1"/>
</dbReference>
<dbReference type="RefSeq" id="WP_189574234.1">
    <property type="nucleotide sequence ID" value="NZ_BMXU01000001.1"/>
</dbReference>
<organism evidence="1 2">
    <name type="scientific">Parvularcula lutaonensis</name>
    <dbReference type="NCBI Taxonomy" id="491923"/>
    <lineage>
        <taxon>Bacteria</taxon>
        <taxon>Pseudomonadati</taxon>
        <taxon>Pseudomonadota</taxon>
        <taxon>Alphaproteobacteria</taxon>
        <taxon>Parvularculales</taxon>
        <taxon>Parvularculaceae</taxon>
        <taxon>Parvularcula</taxon>
    </lineage>
</organism>
<keyword evidence="2" id="KW-1185">Reference proteome</keyword>
<dbReference type="InterPro" id="IPR002347">
    <property type="entry name" value="SDR_fam"/>
</dbReference>
<gene>
    <name evidence="1" type="ORF">ACFONP_04890</name>
</gene>
<protein>
    <submittedName>
        <fullName evidence="1">SDR family oxidoreductase</fullName>
    </submittedName>
</protein>
<dbReference type="EMBL" id="JBHRVA010000002">
    <property type="protein sequence ID" value="MFC3302063.1"/>
    <property type="molecule type" value="Genomic_DNA"/>
</dbReference>
<dbReference type="InterPro" id="IPR052184">
    <property type="entry name" value="SDR_enzymes"/>
</dbReference>
<dbReference type="CDD" id="cd05325">
    <property type="entry name" value="carb_red_sniffer_like_SDR_c"/>
    <property type="match status" value="1"/>
</dbReference>
<evidence type="ECO:0000313" key="2">
    <source>
        <dbReference type="Proteomes" id="UP001595607"/>
    </source>
</evidence>
<evidence type="ECO:0000313" key="1">
    <source>
        <dbReference type="EMBL" id="MFC3302063.1"/>
    </source>
</evidence>
<dbReference type="InterPro" id="IPR036291">
    <property type="entry name" value="NAD(P)-bd_dom_sf"/>
</dbReference>
<dbReference type="Pfam" id="PF00106">
    <property type="entry name" value="adh_short"/>
    <property type="match status" value="1"/>
</dbReference>
<dbReference type="PRINTS" id="PR00081">
    <property type="entry name" value="GDHRDH"/>
</dbReference>
<dbReference type="PANTHER" id="PTHR45458">
    <property type="entry name" value="SHORT-CHAIN DEHYDROGENASE/REDUCTASE SDR"/>
    <property type="match status" value="1"/>
</dbReference>
<proteinExistence type="predicted"/>
<comment type="caution">
    <text evidence="1">The sequence shown here is derived from an EMBL/GenBank/DDBJ whole genome shotgun (WGS) entry which is preliminary data.</text>
</comment>
<dbReference type="PANTHER" id="PTHR45458:SF1">
    <property type="entry name" value="SHORT CHAIN DEHYDROGENASE"/>
    <property type="match status" value="1"/>
</dbReference>
<accession>A0ABV7MAH8</accession>
<name>A0ABV7MAH8_9PROT</name>
<dbReference type="Proteomes" id="UP001595607">
    <property type="component" value="Unassembled WGS sequence"/>
</dbReference>
<dbReference type="SUPFAM" id="SSF51735">
    <property type="entry name" value="NAD(P)-binding Rossmann-fold domains"/>
    <property type="match status" value="1"/>
</dbReference>
<sequence length="227" mass="24395">MTTVLITGANRGIGLALARHYAGEGARVHATCRRPAAAEELRRLSGDVNIHALDTTHHDEIATLAETIDEAVDIVIANAGIYGPDRSRQSFVELDADTVRMTMEVNLIGTIKTLQAFLPHTRRSQEKKLVAISSKVGSIADASGGAIAYRMSKTALNMAMCCAAYELKGEGIAVGTLHPGWVRTDMGGPNALIDPDESARGLVQVIRDLKPGDKATYKDYKGEDIPW</sequence>
<reference evidence="2" key="1">
    <citation type="journal article" date="2019" name="Int. J. Syst. Evol. Microbiol.">
        <title>The Global Catalogue of Microorganisms (GCM) 10K type strain sequencing project: providing services to taxonomists for standard genome sequencing and annotation.</title>
        <authorList>
            <consortium name="The Broad Institute Genomics Platform"/>
            <consortium name="The Broad Institute Genome Sequencing Center for Infectious Disease"/>
            <person name="Wu L."/>
            <person name="Ma J."/>
        </authorList>
    </citation>
    <scope>NUCLEOTIDE SEQUENCE [LARGE SCALE GENOMIC DNA]</scope>
    <source>
        <strain evidence="2">KCTC 22245</strain>
    </source>
</reference>